<dbReference type="EMBL" id="JAGGNH010000001">
    <property type="protein sequence ID" value="KAJ0985781.1"/>
    <property type="molecule type" value="Genomic_DNA"/>
</dbReference>
<evidence type="ECO:0000259" key="1">
    <source>
        <dbReference type="Pfam" id="PF24626"/>
    </source>
</evidence>
<dbReference type="InterPro" id="IPR056924">
    <property type="entry name" value="SH3_Tf2-1"/>
</dbReference>
<dbReference type="PANTHER" id="PTHR46148">
    <property type="entry name" value="CHROMO DOMAIN-CONTAINING PROTEIN"/>
    <property type="match status" value="1"/>
</dbReference>
<proteinExistence type="predicted"/>
<reference evidence="2" key="1">
    <citation type="submission" date="2021-03" db="EMBL/GenBank/DDBJ databases">
        <authorList>
            <person name="Li Z."/>
            <person name="Yang C."/>
        </authorList>
    </citation>
    <scope>NUCLEOTIDE SEQUENCE</scope>
    <source>
        <strain evidence="2">Dzin_1.0</strain>
        <tissue evidence="2">Leaf</tissue>
    </source>
</reference>
<protein>
    <recommendedName>
        <fullName evidence="1">Tf2-1-like SH3-like domain-containing protein</fullName>
    </recommendedName>
</protein>
<name>A0A9D5D5Z2_9LILI</name>
<organism evidence="2 3">
    <name type="scientific">Dioscorea zingiberensis</name>
    <dbReference type="NCBI Taxonomy" id="325984"/>
    <lineage>
        <taxon>Eukaryota</taxon>
        <taxon>Viridiplantae</taxon>
        <taxon>Streptophyta</taxon>
        <taxon>Embryophyta</taxon>
        <taxon>Tracheophyta</taxon>
        <taxon>Spermatophyta</taxon>
        <taxon>Magnoliopsida</taxon>
        <taxon>Liliopsida</taxon>
        <taxon>Dioscoreales</taxon>
        <taxon>Dioscoreaceae</taxon>
        <taxon>Dioscorea</taxon>
    </lineage>
</organism>
<accession>A0A9D5D5Z2</accession>
<comment type="caution">
    <text evidence="2">The sequence shown here is derived from an EMBL/GenBank/DDBJ whole genome shotgun (WGS) entry which is preliminary data.</text>
</comment>
<dbReference type="Pfam" id="PF24626">
    <property type="entry name" value="SH3_Tf2-1"/>
    <property type="match status" value="1"/>
</dbReference>
<reference evidence="2" key="2">
    <citation type="journal article" date="2022" name="Hortic Res">
        <title>The genome of Dioscorea zingiberensis sheds light on the biosynthesis, origin and evolution of the medicinally important diosgenin saponins.</title>
        <authorList>
            <person name="Li Y."/>
            <person name="Tan C."/>
            <person name="Li Z."/>
            <person name="Guo J."/>
            <person name="Li S."/>
            <person name="Chen X."/>
            <person name="Wang C."/>
            <person name="Dai X."/>
            <person name="Yang H."/>
            <person name="Song W."/>
            <person name="Hou L."/>
            <person name="Xu J."/>
            <person name="Tong Z."/>
            <person name="Xu A."/>
            <person name="Yuan X."/>
            <person name="Wang W."/>
            <person name="Yang Q."/>
            <person name="Chen L."/>
            <person name="Sun Z."/>
            <person name="Wang K."/>
            <person name="Pan B."/>
            <person name="Chen J."/>
            <person name="Bao Y."/>
            <person name="Liu F."/>
            <person name="Qi X."/>
            <person name="Gang D.R."/>
            <person name="Wen J."/>
            <person name="Li J."/>
        </authorList>
    </citation>
    <scope>NUCLEOTIDE SEQUENCE</scope>
    <source>
        <strain evidence="2">Dzin_1.0</strain>
    </source>
</reference>
<evidence type="ECO:0000313" key="3">
    <source>
        <dbReference type="Proteomes" id="UP001085076"/>
    </source>
</evidence>
<dbReference type="PANTHER" id="PTHR46148:SF44">
    <property type="entry name" value="GAG-POL POLYPROTEIN"/>
    <property type="match status" value="1"/>
</dbReference>
<dbReference type="OrthoDB" id="779927at2759"/>
<evidence type="ECO:0000313" key="2">
    <source>
        <dbReference type="EMBL" id="KAJ0985781.1"/>
    </source>
</evidence>
<gene>
    <name evidence="2" type="ORF">J5N97_004137</name>
</gene>
<dbReference type="Proteomes" id="UP001085076">
    <property type="component" value="Miscellaneous, Linkage group lg01"/>
</dbReference>
<sequence>MPPYEALYGRSCRIPLCWDEEGERQILGPELVQQTSEQVKLIKERLRIAQDRQRGYANNRRRDLEFEVGDRVYLKVSPWKGIMRFRKRGKLSPRYVGPYEILDRVGPVAYRLALPEELSRIHDVFHVSVLRKCLSDPNQVLMGPTVELAPDLTYVEGPVRVLDRKEQTLRNKSIPLVKILWSHH</sequence>
<keyword evidence="3" id="KW-1185">Reference proteome</keyword>
<feature type="domain" description="Tf2-1-like SH3-like" evidence="1">
    <location>
        <begin position="69"/>
        <end position="133"/>
    </location>
</feature>
<dbReference type="AlphaFoldDB" id="A0A9D5D5Z2"/>